<organism evidence="1 2">
    <name type="scientific">Paenibacillus rhizolycopersici</name>
    <dbReference type="NCBI Taxonomy" id="2780073"/>
    <lineage>
        <taxon>Bacteria</taxon>
        <taxon>Bacillati</taxon>
        <taxon>Bacillota</taxon>
        <taxon>Bacilli</taxon>
        <taxon>Bacillales</taxon>
        <taxon>Paenibacillaceae</taxon>
        <taxon>Paenibacillus</taxon>
    </lineage>
</organism>
<proteinExistence type="predicted"/>
<protein>
    <recommendedName>
        <fullName evidence="3">Apea-like HEPN domain-containing protein</fullName>
    </recommendedName>
</protein>
<name>A0ABS2H922_9BACL</name>
<keyword evidence="2" id="KW-1185">Reference proteome</keyword>
<gene>
    <name evidence="1" type="ORF">IM700_010080</name>
</gene>
<dbReference type="RefSeq" id="WP_193417405.1">
    <property type="nucleotide sequence ID" value="NZ_JADCNN020000007.1"/>
</dbReference>
<sequence length="255" mass="29802">MAKYIEYLCTSTTAFVDKEIVVNFDQGEITAVKTKLSTEGDQPKSGLVRITVYFKETIEFDQAEELGNHKVKQIINSLVFVKGSQINDPYIFKENIKPNSTIVARMQGRFSIQSDFGQEEIDEFVELTKNEKTNHIYYTLYKQSMNHNDNLGKFMFLYSLLIVMIDAKKQKDVDSYIISNHPDEEFNQRQSTRMVKRDGIETRSDELETRFTWLRNQLGHTQQDSEITVVIKEINECWRDLDRIVKNVIKDKVSE</sequence>
<reference evidence="1 2" key="1">
    <citation type="submission" date="2021-01" db="EMBL/GenBank/DDBJ databases">
        <title>Paenibacillus sp.nov. isolated from the rhizosphere soil of tomato plant.</title>
        <authorList>
            <person name="Thin K.K."/>
            <person name="Zhang X."/>
            <person name="He S."/>
        </authorList>
    </citation>
    <scope>NUCLEOTIDE SEQUENCE [LARGE SCALE GENOMIC DNA]</scope>
    <source>
        <strain evidence="1 2">DXFW5</strain>
    </source>
</reference>
<accession>A0ABS2H922</accession>
<comment type="caution">
    <text evidence="1">The sequence shown here is derived from an EMBL/GenBank/DDBJ whole genome shotgun (WGS) entry which is preliminary data.</text>
</comment>
<dbReference type="Proteomes" id="UP001516620">
    <property type="component" value="Unassembled WGS sequence"/>
</dbReference>
<evidence type="ECO:0008006" key="3">
    <source>
        <dbReference type="Google" id="ProtNLM"/>
    </source>
</evidence>
<evidence type="ECO:0000313" key="2">
    <source>
        <dbReference type="Proteomes" id="UP001516620"/>
    </source>
</evidence>
<evidence type="ECO:0000313" key="1">
    <source>
        <dbReference type="EMBL" id="MBM6995993.1"/>
    </source>
</evidence>
<dbReference type="EMBL" id="JADCNN020000007">
    <property type="protein sequence ID" value="MBM6995993.1"/>
    <property type="molecule type" value="Genomic_DNA"/>
</dbReference>